<dbReference type="InterPro" id="IPR035906">
    <property type="entry name" value="MetI-like_sf"/>
</dbReference>
<evidence type="ECO:0000256" key="4">
    <source>
        <dbReference type="ARBA" id="ARBA00022475"/>
    </source>
</evidence>
<dbReference type="EMBL" id="JBHLUN010000006">
    <property type="protein sequence ID" value="MFC0408482.1"/>
    <property type="molecule type" value="Genomic_DNA"/>
</dbReference>
<evidence type="ECO:0000259" key="9">
    <source>
        <dbReference type="PROSITE" id="PS50928"/>
    </source>
</evidence>
<dbReference type="PANTHER" id="PTHR42929">
    <property type="entry name" value="INNER MEMBRANE ABC TRANSPORTER PERMEASE PROTEIN YDCU-RELATED-RELATED"/>
    <property type="match status" value="1"/>
</dbReference>
<comment type="caution">
    <text evidence="10">The sequence shown here is derived from an EMBL/GenBank/DDBJ whole genome shotgun (WGS) entry which is preliminary data.</text>
</comment>
<feature type="domain" description="ABC transmembrane type-1" evidence="9">
    <location>
        <begin position="182"/>
        <end position="388"/>
    </location>
</feature>
<feature type="transmembrane region" description="Helical" evidence="8">
    <location>
        <begin position="271"/>
        <end position="290"/>
    </location>
</feature>
<feature type="transmembrane region" description="Helical" evidence="8">
    <location>
        <begin position="186"/>
        <end position="211"/>
    </location>
</feature>
<keyword evidence="11" id="KW-1185">Reference proteome</keyword>
<evidence type="ECO:0000256" key="6">
    <source>
        <dbReference type="ARBA" id="ARBA00022989"/>
    </source>
</evidence>
<feature type="transmembrane region" description="Helical" evidence="8">
    <location>
        <begin position="217"/>
        <end position="239"/>
    </location>
</feature>
<evidence type="ECO:0000256" key="7">
    <source>
        <dbReference type="ARBA" id="ARBA00023136"/>
    </source>
</evidence>
<dbReference type="Proteomes" id="UP001589865">
    <property type="component" value="Unassembled WGS sequence"/>
</dbReference>
<dbReference type="CDD" id="cd06261">
    <property type="entry name" value="TM_PBP2"/>
    <property type="match status" value="1"/>
</dbReference>
<comment type="subcellular location">
    <subcellularLocation>
        <location evidence="1 8">Cell membrane</location>
        <topology evidence="1 8">Multi-pass membrane protein</topology>
    </subcellularLocation>
</comment>
<dbReference type="InterPro" id="IPR000515">
    <property type="entry name" value="MetI-like"/>
</dbReference>
<feature type="transmembrane region" description="Helical" evidence="8">
    <location>
        <begin position="365"/>
        <end position="389"/>
    </location>
</feature>
<keyword evidence="7 8" id="KW-0472">Membrane</keyword>
<keyword evidence="4" id="KW-1003">Cell membrane</keyword>
<gene>
    <name evidence="10" type="ORF">ACFFGY_09505</name>
</gene>
<accession>A0ABV6JT55</accession>
<dbReference type="SUPFAM" id="SSF161098">
    <property type="entry name" value="MetI-like"/>
    <property type="match status" value="1"/>
</dbReference>
<sequence length="400" mass="42796">MRASRSGWWAAALVAPLLIFLFLVFLLPIGTFLWQAVAERDVAPALPRTVLALRDWDGRALPPDAAFEALAADLRAARAHDQAGVGAPLIPAAAARLNSEVPGFRSTLPATARRLADPAAPARDTILAASPDWSTPESWAAIRRTAGPLGDSNLLAVLDLRRDSTGALAAVPPEGAIFRTILLRTLWIAVLATALSLLLAYPLAYLIATAAPRWRPWLLAGVMLPFWTSLVVRTAAWWVLLQREGIVNAALAGLGLIEAPLPLLFNRGAVLAAMVHILLPFAVLPIYAALRGLDWRLPRAALSLGATPWRSFWRVTLPLTLPGVGAGAILVFIQALGFYVTPALLGGPNDQMLPYFIGFYANRTVNWGLAAALSVALLLAVAIVVGLYARLVGFERTRPA</sequence>
<feature type="transmembrane region" description="Helical" evidence="8">
    <location>
        <begin position="6"/>
        <end position="27"/>
    </location>
</feature>
<organism evidence="10 11">
    <name type="scientific">Roseomonas elaeocarpi</name>
    <dbReference type="NCBI Taxonomy" id="907779"/>
    <lineage>
        <taxon>Bacteria</taxon>
        <taxon>Pseudomonadati</taxon>
        <taxon>Pseudomonadota</taxon>
        <taxon>Alphaproteobacteria</taxon>
        <taxon>Acetobacterales</taxon>
        <taxon>Roseomonadaceae</taxon>
        <taxon>Roseomonas</taxon>
    </lineage>
</organism>
<evidence type="ECO:0000313" key="11">
    <source>
        <dbReference type="Proteomes" id="UP001589865"/>
    </source>
</evidence>
<comment type="similarity">
    <text evidence="2">Belongs to the binding-protein-dependent transport system permease family. CysTW subfamily.</text>
</comment>
<keyword evidence="5 8" id="KW-0812">Transmembrane</keyword>
<dbReference type="PANTHER" id="PTHR42929:SF5">
    <property type="entry name" value="ABC TRANSPORTER PERMEASE PROTEIN"/>
    <property type="match status" value="1"/>
</dbReference>
<name>A0ABV6JT55_9PROT</name>
<feature type="transmembrane region" description="Helical" evidence="8">
    <location>
        <begin position="319"/>
        <end position="345"/>
    </location>
</feature>
<protein>
    <submittedName>
        <fullName evidence="10">ABC transporter permease</fullName>
    </submittedName>
</protein>
<proteinExistence type="inferred from homology"/>
<evidence type="ECO:0000256" key="2">
    <source>
        <dbReference type="ARBA" id="ARBA00007069"/>
    </source>
</evidence>
<evidence type="ECO:0000256" key="1">
    <source>
        <dbReference type="ARBA" id="ARBA00004651"/>
    </source>
</evidence>
<reference evidence="10 11" key="1">
    <citation type="submission" date="2024-09" db="EMBL/GenBank/DDBJ databases">
        <authorList>
            <person name="Sun Q."/>
            <person name="Mori K."/>
        </authorList>
    </citation>
    <scope>NUCLEOTIDE SEQUENCE [LARGE SCALE GENOMIC DNA]</scope>
    <source>
        <strain evidence="10 11">TBRC 5777</strain>
    </source>
</reference>
<dbReference type="RefSeq" id="WP_377044234.1">
    <property type="nucleotide sequence ID" value="NZ_JBHLUN010000006.1"/>
</dbReference>
<evidence type="ECO:0000256" key="3">
    <source>
        <dbReference type="ARBA" id="ARBA00022448"/>
    </source>
</evidence>
<evidence type="ECO:0000313" key="10">
    <source>
        <dbReference type="EMBL" id="MFC0408482.1"/>
    </source>
</evidence>
<dbReference type="Pfam" id="PF00528">
    <property type="entry name" value="BPD_transp_1"/>
    <property type="match status" value="1"/>
</dbReference>
<evidence type="ECO:0000256" key="5">
    <source>
        <dbReference type="ARBA" id="ARBA00022692"/>
    </source>
</evidence>
<dbReference type="Gene3D" id="1.10.3720.10">
    <property type="entry name" value="MetI-like"/>
    <property type="match status" value="1"/>
</dbReference>
<keyword evidence="6 8" id="KW-1133">Transmembrane helix</keyword>
<evidence type="ECO:0000256" key="8">
    <source>
        <dbReference type="RuleBase" id="RU363032"/>
    </source>
</evidence>
<keyword evidence="3 8" id="KW-0813">Transport</keyword>
<dbReference type="PROSITE" id="PS50928">
    <property type="entry name" value="ABC_TM1"/>
    <property type="match status" value="1"/>
</dbReference>